<organism evidence="1">
    <name type="scientific">uncultured Campylobacterales bacterium</name>
    <dbReference type="NCBI Taxonomy" id="352960"/>
    <lineage>
        <taxon>Bacteria</taxon>
        <taxon>Pseudomonadati</taxon>
        <taxon>Campylobacterota</taxon>
        <taxon>Epsilonproteobacteria</taxon>
        <taxon>Campylobacterales</taxon>
        <taxon>environmental samples</taxon>
    </lineage>
</organism>
<dbReference type="AlphaFoldDB" id="A0A6S6SNL5"/>
<sequence length="56" mass="6662">MVEKDKRGQGEVPPIYWTDIFRDKRGQGLNLNFNEDSLEKVKGIISLNKRLYYKEM</sequence>
<reference evidence="1" key="1">
    <citation type="submission" date="2020-01" db="EMBL/GenBank/DDBJ databases">
        <authorList>
            <person name="Meier V. D."/>
            <person name="Meier V D."/>
        </authorList>
    </citation>
    <scope>NUCLEOTIDE SEQUENCE</scope>
    <source>
        <strain evidence="1">HLG_WM_MAG_12</strain>
    </source>
</reference>
<accession>A0A6S6SNL5</accession>
<proteinExistence type="predicted"/>
<name>A0A6S6SNL5_9BACT</name>
<protein>
    <submittedName>
        <fullName evidence="1">Uncharacterized protein</fullName>
    </submittedName>
</protein>
<dbReference type="EMBL" id="CACVAW010000022">
    <property type="protein sequence ID" value="CAA6806291.1"/>
    <property type="molecule type" value="Genomic_DNA"/>
</dbReference>
<evidence type="ECO:0000313" key="1">
    <source>
        <dbReference type="EMBL" id="CAA6806291.1"/>
    </source>
</evidence>
<gene>
    <name evidence="1" type="ORF">HELGO_WM13565</name>
</gene>